<reference evidence="3 4" key="1">
    <citation type="submission" date="2024-09" db="EMBL/GenBank/DDBJ databases">
        <authorList>
            <person name="Sun Q."/>
            <person name="Mori K."/>
        </authorList>
    </citation>
    <scope>NUCLEOTIDE SEQUENCE [LARGE SCALE GENOMIC DNA]</scope>
    <source>
        <strain evidence="3 4">NCAIM B.02604</strain>
    </source>
</reference>
<proteinExistence type="predicted"/>
<dbReference type="PIRSF" id="PIRSF004553">
    <property type="entry name" value="CHP00095"/>
    <property type="match status" value="1"/>
</dbReference>
<dbReference type="CDD" id="cd02440">
    <property type="entry name" value="AdoMet_MTases"/>
    <property type="match status" value="1"/>
</dbReference>
<keyword evidence="2 3" id="KW-0808">Transferase</keyword>
<name>A0ABV6PC16_9MICC</name>
<dbReference type="PROSITE" id="PS00092">
    <property type="entry name" value="N6_MTASE"/>
    <property type="match status" value="1"/>
</dbReference>
<dbReference type="EC" id="2.1.1.171" evidence="3"/>
<evidence type="ECO:0000256" key="2">
    <source>
        <dbReference type="ARBA" id="ARBA00022679"/>
    </source>
</evidence>
<evidence type="ECO:0000256" key="1">
    <source>
        <dbReference type="ARBA" id="ARBA00022603"/>
    </source>
</evidence>
<protein>
    <submittedName>
        <fullName evidence="3">16S rRNA (Guanine(966)-N(2))-methyltransferase RsmD</fullName>
        <ecNumber evidence="3">2.1.1.171</ecNumber>
    </submittedName>
</protein>
<dbReference type="PANTHER" id="PTHR43542:SF1">
    <property type="entry name" value="METHYLTRANSFERASE"/>
    <property type="match status" value="1"/>
</dbReference>
<accession>A0ABV6PC16</accession>
<evidence type="ECO:0000313" key="4">
    <source>
        <dbReference type="Proteomes" id="UP001589862"/>
    </source>
</evidence>
<dbReference type="EMBL" id="JBHLUB010000031">
    <property type="protein sequence ID" value="MFC0582674.1"/>
    <property type="molecule type" value="Genomic_DNA"/>
</dbReference>
<gene>
    <name evidence="3" type="primary">rsmD</name>
    <name evidence="3" type="ORF">ACFFFR_09840</name>
</gene>
<dbReference type="SUPFAM" id="SSF53335">
    <property type="entry name" value="S-adenosyl-L-methionine-dependent methyltransferases"/>
    <property type="match status" value="1"/>
</dbReference>
<dbReference type="InterPro" id="IPR002052">
    <property type="entry name" value="DNA_methylase_N6_adenine_CS"/>
</dbReference>
<evidence type="ECO:0000313" key="3">
    <source>
        <dbReference type="EMBL" id="MFC0582674.1"/>
    </source>
</evidence>
<comment type="caution">
    <text evidence="3">The sequence shown here is derived from an EMBL/GenBank/DDBJ whole genome shotgun (WGS) entry which is preliminary data.</text>
</comment>
<dbReference type="GO" id="GO:0052913">
    <property type="term" value="F:16S rRNA (guanine(966)-N(2))-methyltransferase activity"/>
    <property type="evidence" value="ECO:0007669"/>
    <property type="project" value="UniProtKB-EC"/>
</dbReference>
<dbReference type="NCBIfam" id="TIGR00095">
    <property type="entry name" value="16S rRNA (guanine(966)-N(2))-methyltransferase RsmD"/>
    <property type="match status" value="1"/>
</dbReference>
<dbReference type="Gene3D" id="3.40.50.150">
    <property type="entry name" value="Vaccinia Virus protein VP39"/>
    <property type="match status" value="1"/>
</dbReference>
<dbReference type="InterPro" id="IPR004398">
    <property type="entry name" value="RNA_MeTrfase_RsmD"/>
</dbReference>
<keyword evidence="4" id="KW-1185">Reference proteome</keyword>
<sequence>MSRIIAGQAAGRRLVPVKGDQTRPTTDRVKEALFSRLESWEALSEARVADLFAGSGALGLEAASRGAANVVFVDKSPVAYAALTANVKALDSVLGADLRTYRQSAETFAVSMPAQSFDLIFIDPPYDMADRKVNELLEVAAPLLAPDGVIVIERGKRADAPTWPDCINALKPRTYGETTLYFADRPLT</sequence>
<keyword evidence="1 3" id="KW-0489">Methyltransferase</keyword>
<dbReference type="RefSeq" id="WP_377460007.1">
    <property type="nucleotide sequence ID" value="NZ_JBHLUB010000031.1"/>
</dbReference>
<dbReference type="Pfam" id="PF03602">
    <property type="entry name" value="Cons_hypoth95"/>
    <property type="match status" value="1"/>
</dbReference>
<organism evidence="3 4">
    <name type="scientific">Micrococcoides hystricis</name>
    <dbReference type="NCBI Taxonomy" id="1572761"/>
    <lineage>
        <taxon>Bacteria</taxon>
        <taxon>Bacillati</taxon>
        <taxon>Actinomycetota</taxon>
        <taxon>Actinomycetes</taxon>
        <taxon>Micrococcales</taxon>
        <taxon>Micrococcaceae</taxon>
        <taxon>Micrococcoides</taxon>
    </lineage>
</organism>
<dbReference type="PANTHER" id="PTHR43542">
    <property type="entry name" value="METHYLTRANSFERASE"/>
    <property type="match status" value="1"/>
</dbReference>
<dbReference type="InterPro" id="IPR029063">
    <property type="entry name" value="SAM-dependent_MTases_sf"/>
</dbReference>
<dbReference type="Proteomes" id="UP001589862">
    <property type="component" value="Unassembled WGS sequence"/>
</dbReference>